<dbReference type="SUPFAM" id="SSF56935">
    <property type="entry name" value="Porins"/>
    <property type="match status" value="1"/>
</dbReference>
<accession>A0A395LWU4</accession>
<evidence type="ECO:0000313" key="11">
    <source>
        <dbReference type="Proteomes" id="UP000266389"/>
    </source>
</evidence>
<feature type="chain" id="PRO_5017362855" evidence="8">
    <location>
        <begin position="21"/>
        <end position="1109"/>
    </location>
</feature>
<dbReference type="InterPro" id="IPR037066">
    <property type="entry name" value="Plug_dom_sf"/>
</dbReference>
<dbReference type="InterPro" id="IPR008969">
    <property type="entry name" value="CarboxyPept-like_regulatory"/>
</dbReference>
<keyword evidence="8" id="KW-0732">Signal</keyword>
<dbReference type="GO" id="GO:0009279">
    <property type="term" value="C:cell outer membrane"/>
    <property type="evidence" value="ECO:0007669"/>
    <property type="project" value="UniProtKB-SubCell"/>
</dbReference>
<dbReference type="EMBL" id="PHFL01000070">
    <property type="protein sequence ID" value="RFM23106.1"/>
    <property type="molecule type" value="Genomic_DNA"/>
</dbReference>
<dbReference type="Pfam" id="PF13715">
    <property type="entry name" value="CarbopepD_reg_2"/>
    <property type="match status" value="1"/>
</dbReference>
<dbReference type="Gene3D" id="2.40.170.20">
    <property type="entry name" value="TonB-dependent receptor, beta-barrel domain"/>
    <property type="match status" value="1"/>
</dbReference>
<dbReference type="PROSITE" id="PS52016">
    <property type="entry name" value="TONB_DEPENDENT_REC_3"/>
    <property type="match status" value="1"/>
</dbReference>
<sequence length="1109" mass="119742">MKRAILCFVALFWLSALSQAQQQTQTISGRVIDAETKEGLPGAVVSIPALRIGSSTNANGEYSFKAPVGKHTVEVKLIGYESKSQTITLTADEPVRLDFALRVKASQAEEVVVLGLSGEIERNKLGAAVGTVSGERINNIASPAAIDGLSGQVTGIQVTRGSGVPGGSTFITVRGPKSIRGSSEPVYIVDGVIIDNSQTSPNQAAVDAGARAIDINPQDIESIEVLKGPAAAAIYGAVAGNGVIIINTKKGKYNSNERPTKINVAGFYETSSPLGSIDLQKEYGQGVNGIAGPNAYREPGPGETRGTPGVALSWGPRIQPGQPVYDQLNGIFRTPNSFQQTISVSGAASYFDYYVGGTFDQNQGVFRNSDLNRSNFRANVGFTLLPGVRYTTTNNYIISQTLIPTVGNSISGIYLSALRTPPTFDNTRAYEPDGSQRRYGPYDNPIWTQENNSYTSRLSRFIHNSALNWDIYQEPTSGLFLGARAQLGLDRYDQTNVYILARGARDANFGPGGAGAIVTDPRFDNQLNLEFSATAKYNFTKDIRATLIAGGQYISLRRDAINAQTNDISPFFSQLNSGATQVASSSRVESVLIGQFGQLTVDVFDRIALTASLRRDGSSAFGTSQPFSFFPKAGLSYNLGQESFMEGLKGIVDNVVIRAAYGESGSPTQPDPYATNFLYTSGGITGSFARGTWSNRLGFAGINASTVGGATQDVRPERLVEREIGLNLGFWNNRINVEANYYVQTIFDMIVSFPVPISTGYNSVLRNAVSMTNQGFELAIQGTILNTPELTWNATINYTRFNNVVNSLSGAAPISLGGFTGIAEPYVNAGQPYGALLVPGWLRDQNGNIVRSGRTWVQVDANGNMVRDANNRVISVAPNSPNSRLVVSGAFSTRDVANNGAIAGLIGAPVQDAQPIFGAANPYPAYTLAVRNDFRILKNLSISILFDGVFGNQIFNGTQGGLINFGTWGPTRDREEPAFFEGEPIIVDPARTTPLTLFGVTYQPGQQVQRTVLYRGFLSGFIIAEPHIQDGSFLRLRDVTIQYNWDILKDFGISQVTFIFSGRNLATFFKSYTGYDPEVNTFGNSNARGIDWFQFAQIRSLRFGVQLTY</sequence>
<comment type="subcellular location">
    <subcellularLocation>
        <location evidence="1 7">Cell outer membrane</location>
        <topology evidence="1 7">Multi-pass membrane protein</topology>
    </subcellularLocation>
</comment>
<dbReference type="InterPro" id="IPR023997">
    <property type="entry name" value="TonB-dep_OMP_SusC/RagA_CS"/>
</dbReference>
<dbReference type="NCBIfam" id="TIGR04057">
    <property type="entry name" value="SusC_RagA_signa"/>
    <property type="match status" value="1"/>
</dbReference>
<gene>
    <name evidence="10" type="ORF">D0433_12610</name>
</gene>
<evidence type="ECO:0000256" key="7">
    <source>
        <dbReference type="PROSITE-ProRule" id="PRU01360"/>
    </source>
</evidence>
<keyword evidence="4 7" id="KW-0812">Transmembrane</keyword>
<evidence type="ECO:0000256" key="1">
    <source>
        <dbReference type="ARBA" id="ARBA00004571"/>
    </source>
</evidence>
<dbReference type="AlphaFoldDB" id="A0A395LWU4"/>
<dbReference type="InterPro" id="IPR012910">
    <property type="entry name" value="Plug_dom"/>
</dbReference>
<evidence type="ECO:0000313" key="10">
    <source>
        <dbReference type="EMBL" id="RFM23106.1"/>
    </source>
</evidence>
<keyword evidence="3 7" id="KW-1134">Transmembrane beta strand</keyword>
<evidence type="ECO:0000259" key="9">
    <source>
        <dbReference type="Pfam" id="PF07715"/>
    </source>
</evidence>
<dbReference type="SUPFAM" id="SSF49464">
    <property type="entry name" value="Carboxypeptidase regulatory domain-like"/>
    <property type="match status" value="1"/>
</dbReference>
<protein>
    <submittedName>
        <fullName evidence="10">SusC/RagA family TonB-linked outer membrane protein</fullName>
    </submittedName>
</protein>
<dbReference type="InterPro" id="IPR039426">
    <property type="entry name" value="TonB-dep_rcpt-like"/>
</dbReference>
<name>A0A395LWU4_9BACT</name>
<evidence type="ECO:0000256" key="5">
    <source>
        <dbReference type="ARBA" id="ARBA00023136"/>
    </source>
</evidence>
<comment type="similarity">
    <text evidence="7">Belongs to the TonB-dependent receptor family.</text>
</comment>
<keyword evidence="5 7" id="KW-0472">Membrane</keyword>
<keyword evidence="2 7" id="KW-0813">Transport</keyword>
<evidence type="ECO:0000256" key="8">
    <source>
        <dbReference type="SAM" id="SignalP"/>
    </source>
</evidence>
<dbReference type="NCBIfam" id="TIGR04056">
    <property type="entry name" value="OMP_RagA_SusC"/>
    <property type="match status" value="1"/>
</dbReference>
<feature type="domain" description="TonB-dependent receptor plug" evidence="9">
    <location>
        <begin position="125"/>
        <end position="243"/>
    </location>
</feature>
<dbReference type="InterPro" id="IPR023996">
    <property type="entry name" value="TonB-dep_OMP_SusC/RagA"/>
</dbReference>
<proteinExistence type="inferred from homology"/>
<organism evidence="10 11">
    <name type="scientific">Candidatus Thermochlorobacter aerophilus</name>
    <dbReference type="NCBI Taxonomy" id="1868324"/>
    <lineage>
        <taxon>Bacteria</taxon>
        <taxon>Pseudomonadati</taxon>
        <taxon>Chlorobiota</taxon>
        <taxon>Chlorobiia</taxon>
        <taxon>Chlorobiales</taxon>
        <taxon>Candidatus Thermochlorobacteriaceae</taxon>
        <taxon>Candidatus Thermochlorobacter</taxon>
    </lineage>
</organism>
<dbReference type="InterPro" id="IPR036942">
    <property type="entry name" value="Beta-barrel_TonB_sf"/>
</dbReference>
<dbReference type="Gene3D" id="2.60.40.1120">
    <property type="entry name" value="Carboxypeptidase-like, regulatory domain"/>
    <property type="match status" value="1"/>
</dbReference>
<evidence type="ECO:0000256" key="3">
    <source>
        <dbReference type="ARBA" id="ARBA00022452"/>
    </source>
</evidence>
<dbReference type="Gene3D" id="2.170.130.10">
    <property type="entry name" value="TonB-dependent receptor, plug domain"/>
    <property type="match status" value="1"/>
</dbReference>
<evidence type="ECO:0000256" key="2">
    <source>
        <dbReference type="ARBA" id="ARBA00022448"/>
    </source>
</evidence>
<reference evidence="10 11" key="1">
    <citation type="journal article" date="2011" name="ISME J.">
        <title>Community ecology of hot spring cyanobacterial mats: predominant populations and their functional potential.</title>
        <authorList>
            <person name="Klatt C.G."/>
            <person name="Wood J.M."/>
            <person name="Rusch D.B."/>
            <person name="Bateson M.M."/>
            <person name="Hamamura N."/>
            <person name="Heidelberg J.F."/>
            <person name="Grossman A.R."/>
            <person name="Bhaya D."/>
            <person name="Cohan F.M."/>
            <person name="Kuhl M."/>
            <person name="Bryant D.A."/>
            <person name="Ward D.M."/>
        </authorList>
    </citation>
    <scope>NUCLEOTIDE SEQUENCE [LARGE SCALE GENOMIC DNA]</scope>
    <source>
        <strain evidence="10">OS</strain>
    </source>
</reference>
<feature type="signal peptide" evidence="8">
    <location>
        <begin position="1"/>
        <end position="20"/>
    </location>
</feature>
<dbReference type="Proteomes" id="UP000266389">
    <property type="component" value="Unassembled WGS sequence"/>
</dbReference>
<dbReference type="Pfam" id="PF07715">
    <property type="entry name" value="Plug"/>
    <property type="match status" value="1"/>
</dbReference>
<evidence type="ECO:0000256" key="4">
    <source>
        <dbReference type="ARBA" id="ARBA00022692"/>
    </source>
</evidence>
<keyword evidence="6 7" id="KW-0998">Cell outer membrane</keyword>
<comment type="caution">
    <text evidence="10">The sequence shown here is derived from an EMBL/GenBank/DDBJ whole genome shotgun (WGS) entry which is preliminary data.</text>
</comment>
<evidence type="ECO:0000256" key="6">
    <source>
        <dbReference type="ARBA" id="ARBA00023237"/>
    </source>
</evidence>